<evidence type="ECO:0000256" key="4">
    <source>
        <dbReference type="ARBA" id="ARBA00022475"/>
    </source>
</evidence>
<comment type="similarity">
    <text evidence="2">Belongs to the GSP C family.</text>
</comment>
<dbReference type="EMBL" id="POSK01000007">
    <property type="protein sequence ID" value="PNI04704.1"/>
    <property type="molecule type" value="Genomic_DNA"/>
</dbReference>
<dbReference type="Gene3D" id="2.30.42.10">
    <property type="match status" value="1"/>
</dbReference>
<dbReference type="GO" id="GO:0015627">
    <property type="term" value="C:type II protein secretion system complex"/>
    <property type="evidence" value="ECO:0007669"/>
    <property type="project" value="InterPro"/>
</dbReference>
<comment type="caution">
    <text evidence="12">The sequence shown here is derived from an EMBL/GenBank/DDBJ whole genome shotgun (WGS) entry which is preliminary data.</text>
</comment>
<evidence type="ECO:0000256" key="8">
    <source>
        <dbReference type="ARBA" id="ARBA00022989"/>
    </source>
</evidence>
<name>A0A2J8I2J8_VIBDI</name>
<evidence type="ECO:0000313" key="12">
    <source>
        <dbReference type="EMBL" id="PNI04704.1"/>
    </source>
</evidence>
<evidence type="ECO:0000256" key="5">
    <source>
        <dbReference type="ARBA" id="ARBA00022519"/>
    </source>
</evidence>
<evidence type="ECO:0000256" key="2">
    <source>
        <dbReference type="ARBA" id="ARBA00007986"/>
    </source>
</evidence>
<gene>
    <name evidence="12" type="primary">gspC</name>
    <name evidence="12" type="ORF">C1N32_12530</name>
</gene>
<proteinExistence type="inferred from homology"/>
<dbReference type="AlphaFoldDB" id="A0A2J8I2J8"/>
<feature type="region of interest" description="Disordered" evidence="10">
    <location>
        <begin position="166"/>
        <end position="187"/>
    </location>
</feature>
<organism evidence="12 13">
    <name type="scientific">Vibrio diazotrophicus</name>
    <dbReference type="NCBI Taxonomy" id="685"/>
    <lineage>
        <taxon>Bacteria</taxon>
        <taxon>Pseudomonadati</taxon>
        <taxon>Pseudomonadota</taxon>
        <taxon>Gammaproteobacteria</taxon>
        <taxon>Vibrionales</taxon>
        <taxon>Vibrionaceae</taxon>
        <taxon>Vibrio</taxon>
    </lineage>
</organism>
<evidence type="ECO:0000256" key="1">
    <source>
        <dbReference type="ARBA" id="ARBA00004533"/>
    </source>
</evidence>
<accession>A0A2J8I2J8</accession>
<reference evidence="12 13" key="1">
    <citation type="submission" date="2018-01" db="EMBL/GenBank/DDBJ databases">
        <title>Draft genome sequences of six Vibrio diazotrophicus strains isolated from deep-sea sediments of the Baltic Sea.</title>
        <authorList>
            <person name="Castillo D."/>
            <person name="Vandieken V."/>
            <person name="Chiang O."/>
            <person name="Middelboe M."/>
        </authorList>
    </citation>
    <scope>NUCLEOTIDE SEQUENCE [LARGE SCALE GENOMIC DNA]</scope>
    <source>
        <strain evidence="12 13">60.27F</strain>
    </source>
</reference>
<dbReference type="GO" id="GO:0005886">
    <property type="term" value="C:plasma membrane"/>
    <property type="evidence" value="ECO:0007669"/>
    <property type="project" value="UniProtKB-SubCell"/>
</dbReference>
<keyword evidence="7" id="KW-0653">Protein transport</keyword>
<feature type="domain" description="Type II secretion system protein GspC N-terminal" evidence="11">
    <location>
        <begin position="19"/>
        <end position="157"/>
    </location>
</feature>
<evidence type="ECO:0000256" key="9">
    <source>
        <dbReference type="ARBA" id="ARBA00023136"/>
    </source>
</evidence>
<keyword evidence="5" id="KW-0997">Cell inner membrane</keyword>
<dbReference type="InterPro" id="IPR036034">
    <property type="entry name" value="PDZ_sf"/>
</dbReference>
<dbReference type="InterPro" id="IPR024961">
    <property type="entry name" value="T2SS_GspC_N"/>
</dbReference>
<evidence type="ECO:0000256" key="3">
    <source>
        <dbReference type="ARBA" id="ARBA00022448"/>
    </source>
</evidence>
<dbReference type="GO" id="GO:0015628">
    <property type="term" value="P:protein secretion by the type II secretion system"/>
    <property type="evidence" value="ECO:0007669"/>
    <property type="project" value="InterPro"/>
</dbReference>
<keyword evidence="9" id="KW-0472">Membrane</keyword>
<evidence type="ECO:0000259" key="11">
    <source>
        <dbReference type="Pfam" id="PF11356"/>
    </source>
</evidence>
<evidence type="ECO:0000256" key="6">
    <source>
        <dbReference type="ARBA" id="ARBA00022692"/>
    </source>
</evidence>
<dbReference type="InterPro" id="IPR001639">
    <property type="entry name" value="T2SS_protein-GspC"/>
</dbReference>
<protein>
    <submittedName>
        <fullName evidence="12">Type II secretion system protein GspC</fullName>
    </submittedName>
</protein>
<dbReference type="RefSeq" id="WP_102966356.1">
    <property type="nucleotide sequence ID" value="NZ_POSJ01000017.1"/>
</dbReference>
<dbReference type="NCBIfam" id="TIGR01713">
    <property type="entry name" value="typeII_sec_gspC"/>
    <property type="match status" value="1"/>
</dbReference>
<sequence>MLKNISQWQNPASVFFTLVLLSASAWMLGKMVWTLQSEPALISAWNPSNVGSAQTKSSTIDISTLQTGSLFGQYSESTPVVDTPKVVDAPKTRLNLVLVGVVASSDVNKNLAVIANRGSQSTYGINEVIEGTRAKLKAVFVDRVIIDNSGRDETLMLDGIDYSARNSASSTNQPRAQRPATNDVRQSEDKLDAIREAILKNPQEIFQYVRLSQVKEDDTIVGYRVSPGRDTALFESVGLQDGDIAIEFNGFDLTKPEVMNELASAVSEMTEINLSVLRDGQQHDIYIQL</sequence>
<evidence type="ECO:0000313" key="13">
    <source>
        <dbReference type="Proteomes" id="UP000236449"/>
    </source>
</evidence>
<dbReference type="Gene3D" id="2.30.30.830">
    <property type="match status" value="1"/>
</dbReference>
<dbReference type="Proteomes" id="UP000236449">
    <property type="component" value="Unassembled WGS sequence"/>
</dbReference>
<dbReference type="SUPFAM" id="SSF50156">
    <property type="entry name" value="PDZ domain-like"/>
    <property type="match status" value="1"/>
</dbReference>
<dbReference type="Pfam" id="PF11356">
    <property type="entry name" value="T2SSC"/>
    <property type="match status" value="1"/>
</dbReference>
<evidence type="ECO:0000256" key="10">
    <source>
        <dbReference type="SAM" id="MobiDB-lite"/>
    </source>
</evidence>
<dbReference type="OrthoDB" id="1491375at2"/>
<keyword evidence="4" id="KW-1003">Cell membrane</keyword>
<evidence type="ECO:0000256" key="7">
    <source>
        <dbReference type="ARBA" id="ARBA00022927"/>
    </source>
</evidence>
<feature type="compositionally biased region" description="Polar residues" evidence="10">
    <location>
        <begin position="166"/>
        <end position="184"/>
    </location>
</feature>
<keyword evidence="6" id="KW-0812">Transmembrane</keyword>
<comment type="subcellular location">
    <subcellularLocation>
        <location evidence="1">Cell inner membrane</location>
    </subcellularLocation>
</comment>
<keyword evidence="3" id="KW-0813">Transport</keyword>
<keyword evidence="8" id="KW-1133">Transmembrane helix</keyword>